<comment type="caution">
    <text evidence="2">The sequence shown here is derived from an EMBL/GenBank/DDBJ whole genome shotgun (WGS) entry which is preliminary data.</text>
</comment>
<accession>A0AAE0ZX61</accession>
<feature type="region of interest" description="Disordered" evidence="1">
    <location>
        <begin position="1"/>
        <end position="24"/>
    </location>
</feature>
<protein>
    <submittedName>
        <fullName evidence="2">Uncharacterized protein</fullName>
    </submittedName>
</protein>
<dbReference type="AlphaFoldDB" id="A0AAE0ZX61"/>
<gene>
    <name evidence="2" type="ORF">RRG08_037067</name>
</gene>
<evidence type="ECO:0000256" key="1">
    <source>
        <dbReference type="SAM" id="MobiDB-lite"/>
    </source>
</evidence>
<reference evidence="2" key="1">
    <citation type="journal article" date="2023" name="G3 (Bethesda)">
        <title>A reference genome for the long-term kleptoplast-retaining sea slug Elysia crispata morphotype clarki.</title>
        <authorList>
            <person name="Eastman K.E."/>
            <person name="Pendleton A.L."/>
            <person name="Shaikh M.A."/>
            <person name="Suttiyut T."/>
            <person name="Ogas R."/>
            <person name="Tomko P."/>
            <person name="Gavelis G."/>
            <person name="Widhalm J.R."/>
            <person name="Wisecaver J.H."/>
        </authorList>
    </citation>
    <scope>NUCLEOTIDE SEQUENCE</scope>
    <source>
        <strain evidence="2">ECLA1</strain>
    </source>
</reference>
<keyword evidence="3" id="KW-1185">Reference proteome</keyword>
<sequence length="109" mass="12082">MAPGVTRTPTPTPELSQQPQKLIQKEEAEDWGKVWRGGAEKVNMSGCEYPSARGAGQLAVFSVRLARAGDRYQSHGGATRARADTHRTTHIYTMYKHSAGRQHFTKRAT</sequence>
<evidence type="ECO:0000313" key="2">
    <source>
        <dbReference type="EMBL" id="KAK3776561.1"/>
    </source>
</evidence>
<name>A0AAE0ZX61_9GAST</name>
<dbReference type="EMBL" id="JAWDGP010003199">
    <property type="protein sequence ID" value="KAK3776561.1"/>
    <property type="molecule type" value="Genomic_DNA"/>
</dbReference>
<feature type="compositionally biased region" description="Polar residues" evidence="1">
    <location>
        <begin position="7"/>
        <end position="21"/>
    </location>
</feature>
<dbReference type="Proteomes" id="UP001283361">
    <property type="component" value="Unassembled WGS sequence"/>
</dbReference>
<evidence type="ECO:0000313" key="3">
    <source>
        <dbReference type="Proteomes" id="UP001283361"/>
    </source>
</evidence>
<organism evidence="2 3">
    <name type="scientific">Elysia crispata</name>
    <name type="common">lettuce slug</name>
    <dbReference type="NCBI Taxonomy" id="231223"/>
    <lineage>
        <taxon>Eukaryota</taxon>
        <taxon>Metazoa</taxon>
        <taxon>Spiralia</taxon>
        <taxon>Lophotrochozoa</taxon>
        <taxon>Mollusca</taxon>
        <taxon>Gastropoda</taxon>
        <taxon>Heterobranchia</taxon>
        <taxon>Euthyneura</taxon>
        <taxon>Panpulmonata</taxon>
        <taxon>Sacoglossa</taxon>
        <taxon>Placobranchoidea</taxon>
        <taxon>Plakobranchidae</taxon>
        <taxon>Elysia</taxon>
    </lineage>
</organism>
<proteinExistence type="predicted"/>